<name>A0AAI8MNI8_9HELI</name>
<reference evidence="4" key="1">
    <citation type="submission" date="2008-08" db="EMBL/GenBank/DDBJ databases">
        <title>Annotation of Helicobacter cinaedi strain CCUG 18818.</title>
        <authorList>
            <consortium name="The Broad Institute Genome Sequencing Platform"/>
            <person name="Fox J.G."/>
            <person name="Shen Z."/>
            <person name="Charoenlap N."/>
            <person name="Schauer D.B."/>
            <person name="Ward D."/>
            <person name="Mehta T."/>
            <person name="Young S."/>
            <person name="Jaffe D."/>
            <person name="Gnerre S."/>
            <person name="Berlin A."/>
            <person name="Heiman D."/>
            <person name="Hepburn T."/>
            <person name="Shea T."/>
            <person name="Sykes S."/>
            <person name="Alvarado L."/>
            <person name="Kodira C."/>
            <person name="Borodovsky M."/>
            <person name="Lander E."/>
            <person name="Galagan J."/>
            <person name="Nusbaum C."/>
            <person name="Birren B."/>
        </authorList>
    </citation>
    <scope>NUCLEOTIDE SEQUENCE</scope>
    <source>
        <strain evidence="4">CCUG 18818</strain>
    </source>
</reference>
<accession>A0AAI8MNI8</accession>
<reference evidence="3" key="3">
    <citation type="submission" date="2012-07" db="EMBL/GenBank/DDBJ databases">
        <authorList>
            <person name="Akiyama T."/>
            <person name="Takeshita N."/>
            <person name="Ohmagari N."/>
            <person name="Kirikae T."/>
        </authorList>
    </citation>
    <scope>NUCLEOTIDE SEQUENCE</scope>
    <source>
        <strain evidence="3">ATCC BAA-847</strain>
    </source>
</reference>
<evidence type="ECO:0000256" key="1">
    <source>
        <dbReference type="SAM" id="MobiDB-lite"/>
    </source>
</evidence>
<feature type="region of interest" description="Disordered" evidence="1">
    <location>
        <begin position="135"/>
        <end position="154"/>
    </location>
</feature>
<reference evidence="5" key="4">
    <citation type="journal article" date="2014" name="Genome Announc.">
        <title>Draft genome sequences of six enterohepatic helicobacter species isolated from humans and one from rhesus macaques.</title>
        <authorList>
            <person name="Shen Z."/>
            <person name="Sheh A."/>
            <person name="Young S.K."/>
            <person name="Abouelliel A."/>
            <person name="Ward D.V."/>
            <person name="Earl A.M."/>
            <person name="Fox J.G."/>
        </authorList>
    </citation>
    <scope>NUCLEOTIDE SEQUENCE [LARGE SCALE GENOMIC DNA]</scope>
    <source>
        <strain evidence="5">CCUG 18818</strain>
    </source>
</reference>
<evidence type="ECO:0000313" key="6">
    <source>
        <dbReference type="Proteomes" id="UP000006036"/>
    </source>
</evidence>
<feature type="signal peptide" evidence="2">
    <location>
        <begin position="1"/>
        <end position="21"/>
    </location>
</feature>
<dbReference type="RefSeq" id="WP_002957509.1">
    <property type="nucleotide sequence ID" value="NC_020555.1"/>
</dbReference>
<evidence type="ECO:0000313" key="3">
    <source>
        <dbReference type="EMBL" id="BAM32554.1"/>
    </source>
</evidence>
<dbReference type="SUPFAM" id="SSF48452">
    <property type="entry name" value="TPR-like"/>
    <property type="match status" value="1"/>
</dbReference>
<evidence type="ECO:0000313" key="5">
    <source>
        <dbReference type="Proteomes" id="UP000005755"/>
    </source>
</evidence>
<sequence length="281" mass="32265">MKKLYSFLLLFPLFCLGEPSAFEKQSGATKNDLKALQSVVTKLQQKVETIQQTQEGISSLHESQNSKIQQQLIQTTQQSKDIEELKTQAELYKKLQQQVDTNTQNITLLKTQIEEFNTSLKTLNQTILDELKKLSNQPNQTNNANADSKTSTSFTKDKTKKAEIFTQAKDLFTKTEYDSAKARFEWLLSLEYKKAECHFYLGEIAFTSKAYNDAIYNYKQSALANDKAKYMPTLLLHTAQSFNAIKDTKNYNKFLDSLISNYPMSKEAQNAKKLKEKKDKK</sequence>
<gene>
    <name evidence="3" type="ORF">HCBAA847_1321</name>
    <name evidence="4" type="ORF">HCCG_02158</name>
</gene>
<proteinExistence type="predicted"/>
<dbReference type="KEGG" id="hcb:HCBAA847_1321"/>
<dbReference type="Proteomes" id="UP000005755">
    <property type="component" value="Unassembled WGS sequence"/>
</dbReference>
<dbReference type="InterPro" id="IPR011990">
    <property type="entry name" value="TPR-like_helical_dom_sf"/>
</dbReference>
<protein>
    <recommendedName>
        <fullName evidence="7">Periplasmic protein</fullName>
    </recommendedName>
</protein>
<evidence type="ECO:0000256" key="2">
    <source>
        <dbReference type="SAM" id="SignalP"/>
    </source>
</evidence>
<dbReference type="AlphaFoldDB" id="A0AAI8MNI8"/>
<organism evidence="3 6">
    <name type="scientific">Helicobacter cinaedi CCUG 18818 = ATCC BAA-847</name>
    <dbReference type="NCBI Taxonomy" id="537971"/>
    <lineage>
        <taxon>Bacteria</taxon>
        <taxon>Pseudomonadati</taxon>
        <taxon>Campylobacterota</taxon>
        <taxon>Epsilonproteobacteria</taxon>
        <taxon>Campylobacterales</taxon>
        <taxon>Helicobacteraceae</taxon>
        <taxon>Helicobacter</taxon>
    </lineage>
</organism>
<feature type="chain" id="PRO_5042590394" description="Periplasmic protein" evidence="2">
    <location>
        <begin position="22"/>
        <end position="281"/>
    </location>
</feature>
<dbReference type="EMBL" id="AP012492">
    <property type="protein sequence ID" value="BAM32554.1"/>
    <property type="molecule type" value="Genomic_DNA"/>
</dbReference>
<dbReference type="Proteomes" id="UP000006036">
    <property type="component" value="Chromosome 1"/>
</dbReference>
<reference evidence="3 6" key="2">
    <citation type="journal article" date="2012" name="J. Bacteriol.">
        <title>Complete Genome Sequence of Helicobacter cinaedi Type Strain ATCC BAA-847.</title>
        <authorList>
            <person name="Miyoshi-Akiyama T."/>
            <person name="Takeshita N."/>
            <person name="Ohmagari N."/>
            <person name="Kirikae T."/>
        </authorList>
    </citation>
    <scope>NUCLEOTIDE SEQUENCE [LARGE SCALE GENOMIC DNA]</scope>
    <source>
        <strain evidence="3 6">ATCC BAA-847</strain>
    </source>
</reference>
<keyword evidence="5" id="KW-1185">Reference proteome</keyword>
<keyword evidence="2" id="KW-0732">Signal</keyword>
<feature type="compositionally biased region" description="Polar residues" evidence="1">
    <location>
        <begin position="135"/>
        <end position="146"/>
    </location>
</feature>
<evidence type="ECO:0008006" key="7">
    <source>
        <dbReference type="Google" id="ProtNLM"/>
    </source>
</evidence>
<dbReference type="Gene3D" id="1.25.40.10">
    <property type="entry name" value="Tetratricopeptide repeat domain"/>
    <property type="match status" value="1"/>
</dbReference>
<dbReference type="EMBL" id="DS990394">
    <property type="protein sequence ID" value="EFR47609.1"/>
    <property type="molecule type" value="Genomic_DNA"/>
</dbReference>
<evidence type="ECO:0000313" key="4">
    <source>
        <dbReference type="EMBL" id="EFR47609.1"/>
    </source>
</evidence>